<dbReference type="AlphaFoldDB" id="A0A3Q8C2F7"/>
<geneLocation type="mitochondrion" evidence="2"/>
<keyword evidence="2" id="KW-0687">Ribonucleoprotein</keyword>
<protein>
    <submittedName>
        <fullName evidence="2">Ribosomal protein S4</fullName>
    </submittedName>
</protein>
<feature type="transmembrane region" description="Helical" evidence="1">
    <location>
        <begin position="204"/>
        <end position="226"/>
    </location>
</feature>
<evidence type="ECO:0000256" key="1">
    <source>
        <dbReference type="SAM" id="Phobius"/>
    </source>
</evidence>
<name>A0A3Q8C2F7_9STIC</name>
<gene>
    <name evidence="2" type="primary">rps4</name>
</gene>
<keyword evidence="2" id="KW-0496">Mitochondrion</keyword>
<dbReference type="EMBL" id="KX524143">
    <property type="protein sequence ID" value="ASY95712.1"/>
    <property type="molecule type" value="Genomic_DNA"/>
</dbReference>
<proteinExistence type="predicted"/>
<keyword evidence="1" id="KW-0812">Transmembrane</keyword>
<dbReference type="GO" id="GO:0005840">
    <property type="term" value="C:ribosome"/>
    <property type="evidence" value="ECO:0007669"/>
    <property type="project" value="UniProtKB-KW"/>
</dbReference>
<evidence type="ECO:0000313" key="2">
    <source>
        <dbReference type="EMBL" id="ASY95712.1"/>
    </source>
</evidence>
<keyword evidence="2" id="KW-0689">Ribosomal protein</keyword>
<organism evidence="2">
    <name type="scientific">Paraurostyla sp</name>
    <dbReference type="NCBI Taxonomy" id="6014"/>
    <lineage>
        <taxon>Eukaryota</taxon>
        <taxon>Sar</taxon>
        <taxon>Alveolata</taxon>
        <taxon>Ciliophora</taxon>
        <taxon>Intramacronucleata</taxon>
        <taxon>Spirotrichea</taxon>
        <taxon>Stichotrichia</taxon>
        <taxon>Stichotrichida</taxon>
        <taxon>Amphisiellidae</taxon>
        <taxon>Paraurostyla</taxon>
    </lineage>
</organism>
<sequence>MERIVLKKYLKIENLFTPFSENLINGEKISITYPSNFKNKNNNNEDLFFFWKEKNPVEFKHNNEIENILMHKKNFFSKKLKFWQYNKNVVLNSFIERRKEISIKKIKFKPGYQTMWRKSRKILQLVLKMKFHYQYRLTRYLFKFKKFTKFKNHFFIETRLNTTILNTKILPDIETINNYIYQSFVFLNGHVSLNPYFQIIKNDLIQFVVSISYYIMYRTLVNLNLIKKISIRKKIKKKLYSFSLADYKQKNFDLPIWLSNYKNVYEDAGRYMEIDYFTLSAFIVYDLMLWNDLNPFNNYELRLSVINMYNWKYIN</sequence>
<reference evidence="2" key="1">
    <citation type="submission" date="2016-07" db="EMBL/GenBank/DDBJ databases">
        <title>Mitochondrial genome evolution in stichotrich ciliates.</title>
        <authorList>
            <person name="Chen X."/>
            <person name="Landweber L."/>
        </authorList>
    </citation>
    <scope>NUCLEOTIDE SEQUENCE</scope>
</reference>
<keyword evidence="1" id="KW-1133">Transmembrane helix</keyword>
<dbReference type="SUPFAM" id="SSF55174">
    <property type="entry name" value="Alpha-L RNA-binding motif"/>
    <property type="match status" value="1"/>
</dbReference>
<accession>A0A3Q8C2F7</accession>
<keyword evidence="1" id="KW-0472">Membrane</keyword>